<dbReference type="PANTHER" id="PTHR43157">
    <property type="entry name" value="PHOSPHATIDYLINOSITOL-GLYCAN BIOSYNTHESIS CLASS F PROTEIN-RELATED"/>
    <property type="match status" value="1"/>
</dbReference>
<reference evidence="2" key="1">
    <citation type="journal article" date="2020" name="Stud. Mycol.">
        <title>101 Dothideomycetes genomes: a test case for predicting lifestyles and emergence of pathogens.</title>
        <authorList>
            <person name="Haridas S."/>
            <person name="Albert R."/>
            <person name="Binder M."/>
            <person name="Bloem J."/>
            <person name="Labutti K."/>
            <person name="Salamov A."/>
            <person name="Andreopoulos B."/>
            <person name="Baker S."/>
            <person name="Barry K."/>
            <person name="Bills G."/>
            <person name="Bluhm B."/>
            <person name="Cannon C."/>
            <person name="Castanera R."/>
            <person name="Culley D."/>
            <person name="Daum C."/>
            <person name="Ezra D."/>
            <person name="Gonzalez J."/>
            <person name="Henrissat B."/>
            <person name="Kuo A."/>
            <person name="Liang C."/>
            <person name="Lipzen A."/>
            <person name="Lutzoni F."/>
            <person name="Magnuson J."/>
            <person name="Mondo S."/>
            <person name="Nolan M."/>
            <person name="Ohm R."/>
            <person name="Pangilinan J."/>
            <person name="Park H.-J."/>
            <person name="Ramirez L."/>
            <person name="Alfaro M."/>
            <person name="Sun H."/>
            <person name="Tritt A."/>
            <person name="Yoshinaga Y."/>
            <person name="Zwiers L.-H."/>
            <person name="Turgeon B."/>
            <person name="Goodwin S."/>
            <person name="Spatafora J."/>
            <person name="Crous P."/>
            <person name="Grigoriev I."/>
        </authorList>
    </citation>
    <scope>NUCLEOTIDE SEQUENCE</scope>
    <source>
        <strain evidence="2">CBS 113818</strain>
    </source>
</reference>
<evidence type="ECO:0000313" key="2">
    <source>
        <dbReference type="EMBL" id="KAF2819043.1"/>
    </source>
</evidence>
<dbReference type="SUPFAM" id="SSF51735">
    <property type="entry name" value="NAD(P)-binding Rossmann-fold domains"/>
    <property type="match status" value="1"/>
</dbReference>
<keyword evidence="1" id="KW-0560">Oxidoreductase</keyword>
<dbReference type="AlphaFoldDB" id="A0A6A6ZEC4"/>
<keyword evidence="3" id="KW-1185">Reference proteome</keyword>
<accession>A0A6A6ZEC4</accession>
<dbReference type="PANTHER" id="PTHR43157:SF31">
    <property type="entry name" value="PHOSPHATIDYLINOSITOL-GLYCAN BIOSYNTHESIS CLASS F PROTEIN"/>
    <property type="match status" value="1"/>
</dbReference>
<evidence type="ECO:0000256" key="1">
    <source>
        <dbReference type="ARBA" id="ARBA00023002"/>
    </source>
</evidence>
<dbReference type="Proteomes" id="UP000799424">
    <property type="component" value="Unassembled WGS sequence"/>
</dbReference>
<dbReference type="Pfam" id="PF00106">
    <property type="entry name" value="adh_short"/>
    <property type="match status" value="1"/>
</dbReference>
<dbReference type="InterPro" id="IPR036291">
    <property type="entry name" value="NAD(P)-bd_dom_sf"/>
</dbReference>
<organism evidence="2 3">
    <name type="scientific">Ophiobolus disseminans</name>
    <dbReference type="NCBI Taxonomy" id="1469910"/>
    <lineage>
        <taxon>Eukaryota</taxon>
        <taxon>Fungi</taxon>
        <taxon>Dikarya</taxon>
        <taxon>Ascomycota</taxon>
        <taxon>Pezizomycotina</taxon>
        <taxon>Dothideomycetes</taxon>
        <taxon>Pleosporomycetidae</taxon>
        <taxon>Pleosporales</taxon>
        <taxon>Pleosporineae</taxon>
        <taxon>Phaeosphaeriaceae</taxon>
        <taxon>Ophiobolus</taxon>
    </lineage>
</organism>
<dbReference type="Gene3D" id="3.40.50.720">
    <property type="entry name" value="NAD(P)-binding Rossmann-like Domain"/>
    <property type="match status" value="1"/>
</dbReference>
<dbReference type="EMBL" id="MU006247">
    <property type="protein sequence ID" value="KAF2819043.1"/>
    <property type="molecule type" value="Genomic_DNA"/>
</dbReference>
<evidence type="ECO:0000313" key="3">
    <source>
        <dbReference type="Proteomes" id="UP000799424"/>
    </source>
</evidence>
<protein>
    <submittedName>
        <fullName evidence="2">NAD(P)-binding protein</fullName>
    </submittedName>
</protein>
<sequence>MSLPTQMTAHPSTTIPPPHLTGLAKLRWAVKNPPADPNVTFAGKTVLVTGANTGLGFEAAVKYAQKGCKKLILAVRSLSKGEAAKAAIIEKSNRPTEPFISILAVDLSSFPSVHAFATALEKEVHSTGLHIALLNAGLANPAYTKGTHAYDTALQVNVLGTALMAHLILPLLRPTGQDPPHLTFVNSFAHTEVQREWYAAPPSAGSLLAFANDADAFEQRKHYAAVKLLGMSVMQHFARTAAGRVVVNSCCPFFCRTNLGRNFGQAMQVVMGAVQYFTARSGEEGARTLVGATALGEESQGAFWHHDVLYPMGELAMDGDEMGKCWGEIWGVLEREGQVGAGVGAGAGVGGV</sequence>
<dbReference type="PRINTS" id="PR00081">
    <property type="entry name" value="GDHRDH"/>
</dbReference>
<dbReference type="GO" id="GO:0016491">
    <property type="term" value="F:oxidoreductase activity"/>
    <property type="evidence" value="ECO:0007669"/>
    <property type="project" value="UniProtKB-KW"/>
</dbReference>
<name>A0A6A6ZEC4_9PLEO</name>
<gene>
    <name evidence="2" type="ORF">CC86DRAFT_432474</name>
</gene>
<dbReference type="InterPro" id="IPR002347">
    <property type="entry name" value="SDR_fam"/>
</dbReference>
<dbReference type="OrthoDB" id="542013at2759"/>
<proteinExistence type="predicted"/>